<evidence type="ECO:0000259" key="2">
    <source>
        <dbReference type="Pfam" id="PF03407"/>
    </source>
</evidence>
<dbReference type="AlphaFoldDB" id="A0AAD5DWE8"/>
<organism evidence="3 4">
    <name type="scientific">Chlorella ohadii</name>
    <dbReference type="NCBI Taxonomy" id="2649997"/>
    <lineage>
        <taxon>Eukaryota</taxon>
        <taxon>Viridiplantae</taxon>
        <taxon>Chlorophyta</taxon>
        <taxon>core chlorophytes</taxon>
        <taxon>Trebouxiophyceae</taxon>
        <taxon>Chlorellales</taxon>
        <taxon>Chlorellaceae</taxon>
        <taxon>Chlorella clade</taxon>
        <taxon>Chlorella</taxon>
    </lineage>
</organism>
<sequence>MARRGGLLLALLCTAIACAAAPHAGPHRDSSLSGSLPGGRRLAAGTRCPAVSRELLAARAKNNTLMFAMCASSPLPLLNPTGLHSPAPSGSCFFRKQMNEAQWDFGRNWLHHVKKAGIDYYLAVAADVVTSEALVAAGEPCVERIDEEAAKLGLAWGQEGWRRMTWSKVFFMDSVVDWGFNWVVSDADVVWFRDPTPLLAKYPMADFLFSEDGAQSRNDKGDAAVEHGGSEHSNFNTGVYLLRGGASSAAFIHAWAQAFHKCGTGLNDQTCAYELMRTKDREELQDLDLLGYCYPFSVCCCMIALQTCAYELMRTKERAELTEERGLWRVWNKQIVIGIVPPSMFLSAHTLHLQKLDQASLFWCFMQPSTVKGVPAYAVHMTWTYKSHPGKRARLRDMGLWAVDPPEFYQGSFVTVELFGVPEASGLQQAYVGMALAVASNRSFIMPQLKCFCDHIWYSVVRCRVVDAQEMPFPIPCPQDYLFDPDRYIDAAGPLPPMHIRPAGFLANERTPAEVKDSVLTLRPSAALTCTDCVQLGKLSDGSPVLDVPPGLTDAQLLPLLEPYRRYRVWRLSMDSVGSPQRALGGFADAAAAANFDARMERITGEWCCRREEELERYRMEGQQHPKLRMNAHFNYSSMAAARGSTA</sequence>
<dbReference type="Pfam" id="PF03407">
    <property type="entry name" value="Nucleotid_trans"/>
    <property type="match status" value="1"/>
</dbReference>
<dbReference type="PANTHER" id="PTHR46936">
    <property type="entry name" value="ARABINOSYLTRANSFERASE XEG113"/>
    <property type="match status" value="1"/>
</dbReference>
<dbReference type="InterPro" id="IPR053250">
    <property type="entry name" value="Glycosyltransferase_77"/>
</dbReference>
<keyword evidence="1" id="KW-0732">Signal</keyword>
<dbReference type="InterPro" id="IPR005069">
    <property type="entry name" value="Nucl-diP-sugar_transferase"/>
</dbReference>
<evidence type="ECO:0000313" key="4">
    <source>
        <dbReference type="Proteomes" id="UP001205105"/>
    </source>
</evidence>
<protein>
    <recommendedName>
        <fullName evidence="2">Nucleotide-diphospho-sugar transferase domain-containing protein</fullName>
    </recommendedName>
</protein>
<dbReference type="PANTHER" id="PTHR46936:SF1">
    <property type="entry name" value="ARABINOSYLTRANSFERASE XEG113"/>
    <property type="match status" value="1"/>
</dbReference>
<keyword evidence="4" id="KW-1185">Reference proteome</keyword>
<comment type="caution">
    <text evidence="3">The sequence shown here is derived from an EMBL/GenBank/DDBJ whole genome shotgun (WGS) entry which is preliminary data.</text>
</comment>
<dbReference type="EMBL" id="JADXDR010000023">
    <property type="protein sequence ID" value="KAI7844887.1"/>
    <property type="molecule type" value="Genomic_DNA"/>
</dbReference>
<dbReference type="GO" id="GO:0052325">
    <property type="term" value="P:cell wall pectin biosynthetic process"/>
    <property type="evidence" value="ECO:0007669"/>
    <property type="project" value="TreeGrafter"/>
</dbReference>
<feature type="domain" description="Nucleotide-diphospho-sugar transferase" evidence="2">
    <location>
        <begin position="118"/>
        <end position="395"/>
    </location>
</feature>
<feature type="chain" id="PRO_5042132182" description="Nucleotide-diphospho-sugar transferase domain-containing protein" evidence="1">
    <location>
        <begin position="21"/>
        <end position="647"/>
    </location>
</feature>
<dbReference type="Proteomes" id="UP001205105">
    <property type="component" value="Unassembled WGS sequence"/>
</dbReference>
<evidence type="ECO:0000256" key="1">
    <source>
        <dbReference type="SAM" id="SignalP"/>
    </source>
</evidence>
<name>A0AAD5DWE8_9CHLO</name>
<dbReference type="PROSITE" id="PS51257">
    <property type="entry name" value="PROKAR_LIPOPROTEIN"/>
    <property type="match status" value="1"/>
</dbReference>
<feature type="signal peptide" evidence="1">
    <location>
        <begin position="1"/>
        <end position="20"/>
    </location>
</feature>
<gene>
    <name evidence="3" type="ORF">COHA_001538</name>
</gene>
<dbReference type="GO" id="GO:0005794">
    <property type="term" value="C:Golgi apparatus"/>
    <property type="evidence" value="ECO:0007669"/>
    <property type="project" value="TreeGrafter"/>
</dbReference>
<reference evidence="3" key="1">
    <citation type="submission" date="2020-11" db="EMBL/GenBank/DDBJ databases">
        <title>Chlorella ohadii genome sequencing and assembly.</title>
        <authorList>
            <person name="Murik O."/>
            <person name="Treves H."/>
            <person name="Kedem I."/>
            <person name="Shotland Y."/>
            <person name="Kaplan A."/>
        </authorList>
    </citation>
    <scope>NUCLEOTIDE SEQUENCE</scope>
    <source>
        <strain evidence="3">1</strain>
    </source>
</reference>
<dbReference type="GO" id="GO:0052636">
    <property type="term" value="F:arabinosyltransferase activity"/>
    <property type="evidence" value="ECO:0007669"/>
    <property type="project" value="TreeGrafter"/>
</dbReference>
<evidence type="ECO:0000313" key="3">
    <source>
        <dbReference type="EMBL" id="KAI7844887.1"/>
    </source>
</evidence>
<proteinExistence type="predicted"/>
<accession>A0AAD5DWE8</accession>